<dbReference type="Pfam" id="PF08241">
    <property type="entry name" value="Methyltransf_11"/>
    <property type="match status" value="1"/>
</dbReference>
<dbReference type="STRING" id="84645.A0A498NF94"/>
<dbReference type="EMBL" id="QBIY01011684">
    <property type="protein sequence ID" value="RXN29955.1"/>
    <property type="molecule type" value="Genomic_DNA"/>
</dbReference>
<dbReference type="InterPro" id="IPR016135">
    <property type="entry name" value="UBQ-conjugating_enzyme/RWD"/>
</dbReference>
<sequence length="369" mass="42394">MAERHFEGKEQAESYQRYRVSPPQELIDEVLNFLRKRIQGYLDLAVDVGCGSGQGTELLAPHFLTVVGVDVSPAQLEIASAKEHAPNVCYRESPAEELPFEDDMADLVTSMTAAHWFDHPRFLREVDRILRPGGCLALLSYTLDFDLEYGESTAKLNKICQELYATLHPFRKAHIGSSSREIYKKIYDSVSYDDKEWHDCMRCRMIMPLSEFIGLVETFSTYQGFLEKDPVEAKRLSQTVTDRKLKREEGVRAGRTPAGSNDASHRVSIRDRLLIKDTCKVTFPDENKLYHFQLAISPDEGYYLGGKFQFEIEVPEAYNMVDVVWGLNSLFTDLLNFDDPLNIDAAEHHLRDKEDFRNKVQDFIKNYAR</sequence>
<dbReference type="CDD" id="cd02440">
    <property type="entry name" value="AdoMet_MTases"/>
    <property type="match status" value="1"/>
</dbReference>
<dbReference type="GO" id="GO:0008757">
    <property type="term" value="F:S-adenosylmethionine-dependent methyltransferase activity"/>
    <property type="evidence" value="ECO:0007669"/>
    <property type="project" value="InterPro"/>
</dbReference>
<gene>
    <name evidence="2" type="ORF">ROHU_018099</name>
</gene>
<keyword evidence="4" id="KW-1267">Proteomics identification</keyword>
<dbReference type="PANTHER" id="PTHR44942">
    <property type="entry name" value="METHYLTRANSF_11 DOMAIN-CONTAINING PROTEIN"/>
    <property type="match status" value="1"/>
</dbReference>
<protein>
    <submittedName>
        <fullName evidence="2">Methyltransferase</fullName>
    </submittedName>
</protein>
<dbReference type="SUPFAM" id="SSF53335">
    <property type="entry name" value="S-adenosyl-L-methionine-dependent methyltransferases"/>
    <property type="match status" value="1"/>
</dbReference>
<dbReference type="AlphaFoldDB" id="A0A498NF94"/>
<dbReference type="FunFam" id="3.40.50.150:FF:000370">
    <property type="entry name" value="Si:ch211-93g23.2"/>
    <property type="match status" value="1"/>
</dbReference>
<dbReference type="Gene3D" id="3.10.110.10">
    <property type="entry name" value="Ubiquitin Conjugating Enzyme"/>
    <property type="match status" value="2"/>
</dbReference>
<dbReference type="GO" id="GO:0032259">
    <property type="term" value="P:methylation"/>
    <property type="evidence" value="ECO:0007669"/>
    <property type="project" value="UniProtKB-KW"/>
</dbReference>
<keyword evidence="3" id="KW-1185">Reference proteome</keyword>
<dbReference type="InterPro" id="IPR051052">
    <property type="entry name" value="Diverse_substrate_MTase"/>
</dbReference>
<dbReference type="InterPro" id="IPR013216">
    <property type="entry name" value="Methyltransf_11"/>
</dbReference>
<dbReference type="Proteomes" id="UP000290572">
    <property type="component" value="Unassembled WGS sequence"/>
</dbReference>
<evidence type="ECO:0000313" key="3">
    <source>
        <dbReference type="Proteomes" id="UP000290572"/>
    </source>
</evidence>
<dbReference type="CDD" id="cd23794">
    <property type="entry name" value="UBCc_UBE2F_UBE2M"/>
    <property type="match status" value="1"/>
</dbReference>
<organism evidence="2 3">
    <name type="scientific">Labeo rohita</name>
    <name type="common">Indian major carp</name>
    <name type="synonym">Cyprinus rohita</name>
    <dbReference type="NCBI Taxonomy" id="84645"/>
    <lineage>
        <taxon>Eukaryota</taxon>
        <taxon>Metazoa</taxon>
        <taxon>Chordata</taxon>
        <taxon>Craniata</taxon>
        <taxon>Vertebrata</taxon>
        <taxon>Euteleostomi</taxon>
        <taxon>Actinopterygii</taxon>
        <taxon>Neopterygii</taxon>
        <taxon>Teleostei</taxon>
        <taxon>Ostariophysi</taxon>
        <taxon>Cypriniformes</taxon>
        <taxon>Cyprinidae</taxon>
        <taxon>Labeoninae</taxon>
        <taxon>Labeonini</taxon>
        <taxon>Labeo</taxon>
    </lineage>
</organism>
<dbReference type="SUPFAM" id="SSF54495">
    <property type="entry name" value="UBC-like"/>
    <property type="match status" value="1"/>
</dbReference>
<accession>A0A498NF94</accession>
<evidence type="ECO:0000313" key="2">
    <source>
        <dbReference type="EMBL" id="RXN29955.1"/>
    </source>
</evidence>
<keyword evidence="2" id="KW-0489">Methyltransferase</keyword>
<evidence type="ECO:0007829" key="4">
    <source>
        <dbReference type="PeptideAtlas" id="A0A498NF94"/>
    </source>
</evidence>
<keyword evidence="2" id="KW-0808">Transferase</keyword>
<proteinExistence type="evidence at protein level"/>
<dbReference type="PANTHER" id="PTHR44942:SF9">
    <property type="entry name" value="NOVEL PROTEIN-RELATED"/>
    <property type="match status" value="1"/>
</dbReference>
<dbReference type="InterPro" id="IPR029063">
    <property type="entry name" value="SAM-dependent_MTases_sf"/>
</dbReference>
<dbReference type="Gene3D" id="3.40.50.150">
    <property type="entry name" value="Vaccinia Virus protein VP39"/>
    <property type="match status" value="1"/>
</dbReference>
<evidence type="ECO:0000259" key="1">
    <source>
        <dbReference type="Pfam" id="PF08241"/>
    </source>
</evidence>
<reference evidence="2 3" key="1">
    <citation type="submission" date="2018-03" db="EMBL/GenBank/DDBJ databases">
        <title>Draft genome sequence of Rohu Carp (Labeo rohita).</title>
        <authorList>
            <person name="Das P."/>
            <person name="Kushwaha B."/>
            <person name="Joshi C.G."/>
            <person name="Kumar D."/>
            <person name="Nagpure N.S."/>
            <person name="Sahoo L."/>
            <person name="Das S.P."/>
            <person name="Bit A."/>
            <person name="Patnaik S."/>
            <person name="Meher P.K."/>
            <person name="Jayasankar P."/>
            <person name="Koringa P.G."/>
            <person name="Patel N.V."/>
            <person name="Hinsu A.T."/>
            <person name="Kumar R."/>
            <person name="Pandey M."/>
            <person name="Agarwal S."/>
            <person name="Srivastava S."/>
            <person name="Singh M."/>
            <person name="Iquebal M.A."/>
            <person name="Jaiswal S."/>
            <person name="Angadi U.B."/>
            <person name="Kumar N."/>
            <person name="Raza M."/>
            <person name="Shah T.M."/>
            <person name="Rai A."/>
            <person name="Jena J.K."/>
        </authorList>
    </citation>
    <scope>NUCLEOTIDE SEQUENCE [LARGE SCALE GENOMIC DNA]</scope>
    <source>
        <strain evidence="2">DASCIFA01</strain>
        <tissue evidence="2">Testis</tissue>
    </source>
</reference>
<feature type="domain" description="Methyltransferase type 11" evidence="1">
    <location>
        <begin position="46"/>
        <end position="137"/>
    </location>
</feature>
<comment type="caution">
    <text evidence="2">The sequence shown here is derived from an EMBL/GenBank/DDBJ whole genome shotgun (WGS) entry which is preliminary data.</text>
</comment>
<name>A0A498NF94_LABRO</name>